<protein>
    <submittedName>
        <fullName evidence="1">Uncharacterized protein</fullName>
    </submittedName>
</protein>
<accession>A0A0F6YQK5</accession>
<dbReference type="EMBL" id="KR052480">
    <property type="protein sequence ID" value="AKF12685.1"/>
    <property type="molecule type" value="Genomic_DNA"/>
</dbReference>
<gene>
    <name evidence="1" type="ORF">PHIM7_139</name>
</gene>
<organism evidence="1 2">
    <name type="scientific">Sinorhizobium phage phiM7</name>
    <dbReference type="NCBI Taxonomy" id="1647403"/>
    <lineage>
        <taxon>Viruses</taxon>
        <taxon>Duplodnaviria</taxon>
        <taxon>Heunggongvirae</taxon>
        <taxon>Uroviricota</taxon>
        <taxon>Caudoviricetes</taxon>
        <taxon>Emdodecavirus</taxon>
        <taxon>Emdodecavirus M7</taxon>
    </lineage>
</organism>
<sequence length="54" mass="6388">MMDRFTVYYKNEKGEWEICGAPFPSKKEAQQFVKEMNYPKNRVEIVADTPVTWG</sequence>
<evidence type="ECO:0000313" key="1">
    <source>
        <dbReference type="EMBL" id="AKF12685.1"/>
    </source>
</evidence>
<proteinExistence type="predicted"/>
<evidence type="ECO:0000313" key="2">
    <source>
        <dbReference type="Proteomes" id="UP000221947"/>
    </source>
</evidence>
<name>A0A0F6YQK5_9CAUD</name>
<reference evidence="1 2" key="1">
    <citation type="submission" date="2015-04" db="EMBL/GenBank/DDBJ databases">
        <authorList>
            <person name="Schouten J.T."/>
            <person name="Crockett J.T."/>
            <person name="Hodson T.S."/>
            <person name="Hyde J.R."/>
            <person name="Smith T.A."/>
            <person name="Merrill B.D."/>
            <person name="Crook M.B."/>
            <person name="Griffitts J.S."/>
            <person name="Burnett S.H."/>
            <person name="Grose J.H."/>
            <person name="Breakwell D.P."/>
        </authorList>
    </citation>
    <scope>NUCLEOTIDE SEQUENCE [LARGE SCALE GENOMIC DNA]</scope>
</reference>
<dbReference type="Proteomes" id="UP000221947">
    <property type="component" value="Segment"/>
</dbReference>
<keyword evidence="2" id="KW-1185">Reference proteome</keyword>